<keyword evidence="2" id="KW-1185">Reference proteome</keyword>
<protein>
    <submittedName>
        <fullName evidence="1">Uncharacterized protein</fullName>
    </submittedName>
</protein>
<reference evidence="1" key="1">
    <citation type="submission" date="2022-04" db="EMBL/GenBank/DDBJ databases">
        <title>Genome of the entomopathogenic fungus Entomophthora muscae.</title>
        <authorList>
            <person name="Elya C."/>
            <person name="Lovett B.R."/>
            <person name="Lee E."/>
            <person name="Macias A.M."/>
            <person name="Hajek A.E."/>
            <person name="De Bivort B.L."/>
            <person name="Kasson M.T."/>
            <person name="De Fine Licht H.H."/>
            <person name="Stajich J.E."/>
        </authorList>
    </citation>
    <scope>NUCLEOTIDE SEQUENCE</scope>
    <source>
        <strain evidence="1">Berkeley</strain>
    </source>
</reference>
<gene>
    <name evidence="1" type="ORF">DSO57_1035719</name>
</gene>
<dbReference type="EMBL" id="QTSX02006713">
    <property type="protein sequence ID" value="KAJ9052290.1"/>
    <property type="molecule type" value="Genomic_DNA"/>
</dbReference>
<evidence type="ECO:0000313" key="2">
    <source>
        <dbReference type="Proteomes" id="UP001165960"/>
    </source>
</evidence>
<organism evidence="1 2">
    <name type="scientific">Entomophthora muscae</name>
    <dbReference type="NCBI Taxonomy" id="34485"/>
    <lineage>
        <taxon>Eukaryota</taxon>
        <taxon>Fungi</taxon>
        <taxon>Fungi incertae sedis</taxon>
        <taxon>Zoopagomycota</taxon>
        <taxon>Entomophthoromycotina</taxon>
        <taxon>Entomophthoromycetes</taxon>
        <taxon>Entomophthorales</taxon>
        <taxon>Entomophthoraceae</taxon>
        <taxon>Entomophthora</taxon>
    </lineage>
</organism>
<accession>A0ACC2RQC7</accession>
<evidence type="ECO:0000313" key="1">
    <source>
        <dbReference type="EMBL" id="KAJ9052290.1"/>
    </source>
</evidence>
<sequence length="440" mass="48888">MENESKKKMVGLQRGFKPSILKGANASNGLPGALPPTVILEPSNKTSGATKYLELFEKIRIGRQVSPKTEPTTSNGFFNSKVLSRTHAEIWCENNTVFIRDAKSSNGTYLNSVRLSGEGQESSPHKLSNGDLLEFGVDILNNGGETLYHRVSCKVQITFPAPQSKSTATPKIETPEPYNALPDIDLLKEKPHSSDHSKMYNPILQTSTPAPQITKIAKSPPVQTTLPALVPLNPSATAVIPKAILGSLQEEARLASQEGEDLSEILTTITELMETYQLQLAQLRAQESKRNEKFTEELSQKDALYQRLESSTSKREALLIDESKLHLQELHTQRQINQKLLSENSNLFVALVQHCPEFSEHNIIEKVLENCACKGRETEALTSTIKYYENELARSLANNLELKAENQRYRDCLKSLSLKVEELSHSVPSISQNEPSDSIL</sequence>
<dbReference type="Proteomes" id="UP001165960">
    <property type="component" value="Unassembled WGS sequence"/>
</dbReference>
<proteinExistence type="predicted"/>
<name>A0ACC2RQC7_9FUNG</name>
<comment type="caution">
    <text evidence="1">The sequence shown here is derived from an EMBL/GenBank/DDBJ whole genome shotgun (WGS) entry which is preliminary data.</text>
</comment>